<keyword evidence="13" id="KW-1185">Reference proteome</keyword>
<feature type="domain" description="Calponin-homology (CH)" evidence="10">
    <location>
        <begin position="23"/>
        <end position="141"/>
    </location>
</feature>
<dbReference type="GO" id="GO:0003777">
    <property type="term" value="F:microtubule motor activity"/>
    <property type="evidence" value="ECO:0007669"/>
    <property type="project" value="InterPro"/>
</dbReference>
<dbReference type="Gene3D" id="1.10.418.10">
    <property type="entry name" value="Calponin-like domain"/>
    <property type="match status" value="1"/>
</dbReference>
<organism evidence="12 13">
    <name type="scientific">Rhynchospora pubera</name>
    <dbReference type="NCBI Taxonomy" id="906938"/>
    <lineage>
        <taxon>Eukaryota</taxon>
        <taxon>Viridiplantae</taxon>
        <taxon>Streptophyta</taxon>
        <taxon>Embryophyta</taxon>
        <taxon>Tracheophyta</taxon>
        <taxon>Spermatophyta</taxon>
        <taxon>Magnoliopsida</taxon>
        <taxon>Liliopsida</taxon>
        <taxon>Poales</taxon>
        <taxon>Cyperaceae</taxon>
        <taxon>Cyperoideae</taxon>
        <taxon>Rhynchosporeae</taxon>
        <taxon>Rhynchospora</taxon>
    </lineage>
</organism>
<keyword evidence="5 8" id="KW-0175">Coiled coil</keyword>
<dbReference type="GO" id="GO:0005874">
    <property type="term" value="C:microtubule"/>
    <property type="evidence" value="ECO:0007669"/>
    <property type="project" value="UniProtKB-KW"/>
</dbReference>
<evidence type="ECO:0000256" key="9">
    <source>
        <dbReference type="SAM" id="MobiDB-lite"/>
    </source>
</evidence>
<dbReference type="GO" id="GO:0008017">
    <property type="term" value="F:microtubule binding"/>
    <property type="evidence" value="ECO:0007669"/>
    <property type="project" value="InterPro"/>
</dbReference>
<dbReference type="PROSITE" id="PS50021">
    <property type="entry name" value="CH"/>
    <property type="match status" value="1"/>
</dbReference>
<gene>
    <name evidence="12" type="ORF">LUZ62_033378</name>
</gene>
<dbReference type="InterPro" id="IPR027640">
    <property type="entry name" value="Kinesin-like_fam"/>
</dbReference>
<comment type="caution">
    <text evidence="12">The sequence shown here is derived from an EMBL/GenBank/DDBJ whole genome shotgun (WGS) entry which is preliminary data.</text>
</comment>
<name>A0AAV8HX59_9POAL</name>
<feature type="domain" description="Kinesin motor" evidence="11">
    <location>
        <begin position="288"/>
        <end position="613"/>
    </location>
</feature>
<evidence type="ECO:0000313" key="13">
    <source>
        <dbReference type="Proteomes" id="UP001140206"/>
    </source>
</evidence>
<evidence type="ECO:0000256" key="3">
    <source>
        <dbReference type="ARBA" id="ARBA00022741"/>
    </source>
</evidence>
<feature type="compositionally biased region" description="Low complexity" evidence="9">
    <location>
        <begin position="707"/>
        <end position="730"/>
    </location>
</feature>
<feature type="compositionally biased region" description="Polar residues" evidence="9">
    <location>
        <begin position="667"/>
        <end position="679"/>
    </location>
</feature>
<dbReference type="PANTHER" id="PTHR47972:SF39">
    <property type="entry name" value="KINESIN-LIKE PROTEIN KIN-14I"/>
    <property type="match status" value="1"/>
</dbReference>
<comment type="similarity">
    <text evidence="1">Belongs to the TRAFAC class myosin-kinesin ATPase superfamily. Kinesin family. KIN-14 subfamily.</text>
</comment>
<keyword evidence="2" id="KW-0493">Microtubule</keyword>
<feature type="binding site" evidence="7">
    <location>
        <begin position="370"/>
        <end position="377"/>
    </location>
    <ligand>
        <name>ATP</name>
        <dbReference type="ChEBI" id="CHEBI:30616"/>
    </ligand>
</feature>
<feature type="compositionally biased region" description="Polar residues" evidence="9">
    <location>
        <begin position="796"/>
        <end position="809"/>
    </location>
</feature>
<protein>
    <submittedName>
        <fullName evidence="12">P-loop containing nucleoside triphosphate hydrolases superfamily protein</fullName>
    </submittedName>
</protein>
<dbReference type="PRINTS" id="PR00380">
    <property type="entry name" value="KINESINHEAVY"/>
</dbReference>
<keyword evidence="6 7" id="KW-0505">Motor protein</keyword>
<evidence type="ECO:0000259" key="11">
    <source>
        <dbReference type="PROSITE" id="PS50067"/>
    </source>
</evidence>
<dbReference type="SMART" id="SM00129">
    <property type="entry name" value="KISc"/>
    <property type="match status" value="1"/>
</dbReference>
<feature type="coiled-coil region" evidence="8">
    <location>
        <begin position="620"/>
        <end position="654"/>
    </location>
</feature>
<dbReference type="InterPro" id="IPR036961">
    <property type="entry name" value="Kinesin_motor_dom_sf"/>
</dbReference>
<dbReference type="Pfam" id="PF00307">
    <property type="entry name" value="CH"/>
    <property type="match status" value="1"/>
</dbReference>
<reference evidence="12" key="1">
    <citation type="submission" date="2022-08" db="EMBL/GenBank/DDBJ databases">
        <authorList>
            <person name="Marques A."/>
        </authorList>
    </citation>
    <scope>NUCLEOTIDE SEQUENCE</scope>
    <source>
        <strain evidence="12">RhyPub2mFocal</strain>
        <tissue evidence="12">Leaves</tissue>
    </source>
</reference>
<dbReference type="InterPro" id="IPR001715">
    <property type="entry name" value="CH_dom"/>
</dbReference>
<evidence type="ECO:0000259" key="10">
    <source>
        <dbReference type="PROSITE" id="PS50021"/>
    </source>
</evidence>
<dbReference type="Gene3D" id="3.40.850.10">
    <property type="entry name" value="Kinesin motor domain"/>
    <property type="match status" value="1"/>
</dbReference>
<dbReference type="CDD" id="cd21203">
    <property type="entry name" value="CH_AtKIN14-like"/>
    <property type="match status" value="1"/>
</dbReference>
<keyword evidence="12" id="KW-0378">Hydrolase</keyword>
<evidence type="ECO:0000256" key="8">
    <source>
        <dbReference type="SAM" id="Coils"/>
    </source>
</evidence>
<dbReference type="Proteomes" id="UP001140206">
    <property type="component" value="Chromosome 1"/>
</dbReference>
<dbReference type="SUPFAM" id="SSF47576">
    <property type="entry name" value="Calponin-homology domain, CH-domain"/>
    <property type="match status" value="1"/>
</dbReference>
<evidence type="ECO:0000256" key="6">
    <source>
        <dbReference type="ARBA" id="ARBA00023175"/>
    </source>
</evidence>
<evidence type="ECO:0000256" key="5">
    <source>
        <dbReference type="ARBA" id="ARBA00023054"/>
    </source>
</evidence>
<dbReference type="AlphaFoldDB" id="A0AAV8HX59"/>
<dbReference type="CDD" id="cd01366">
    <property type="entry name" value="KISc_C_terminal"/>
    <property type="match status" value="1"/>
</dbReference>
<dbReference type="FunFam" id="3.40.850.10:FF:000045">
    <property type="entry name" value="Kinesin-like protein KIN-14I isoform A"/>
    <property type="match status" value="1"/>
</dbReference>
<evidence type="ECO:0000256" key="1">
    <source>
        <dbReference type="ARBA" id="ARBA00010899"/>
    </source>
</evidence>
<evidence type="ECO:0000256" key="4">
    <source>
        <dbReference type="ARBA" id="ARBA00022840"/>
    </source>
</evidence>
<proteinExistence type="inferred from homology"/>
<dbReference type="InterPro" id="IPR027417">
    <property type="entry name" value="P-loop_NTPase"/>
</dbReference>
<sequence>MDVDHALKPREIDLVTIRVEKATARRHEAATWLKNMGANELTETPSEEEFKSFLKSGIILCNVLNKIYPGAVSQVVEDPAGSTAPEEVAALCAYQHFENLRNFLVAVQDLGLPTFEPSDLQQEGTSLGVVNCILALKSYIEVKKLPPKIHGQSTPSVQGRYIMRKNSGLFRSSSVRNSILEKNNMNVDYSTKSLEMSDKDKQHSFSSKIEGLNIKCASFEWQKGQIQDLKHGLQDLRNCMENIGRQQIEEIAGLGKDLHEVAKAALGYQKVMEENRKLYNQVMDLKGNIRVYCRVRPFFPGQSRELSTIGLIEEGKITIVTSRNGKEGFRTFNFNKVFSPSATQEEVFSDMRPLIRSVLDGYNICIFAYGQTGSGKTHTMSGPNEITETSMGVNYRALNDLFYIVENRRQNFSYEISVQMIEIYNEQVRDLLSKNALNQKLEIRSNPQNGLAVPDASVITVQSTSDVIELMKLGQTNRAVGATAMNDRSSRSHSCLTIHIKGRELASGTILRGCMHLIDLAGSERVEKSEARGDRLKEAQHINKSLSALGDVISSLAQRSSHVPYRNSKLTQLLQGSLGGQAKTLMFVHVSPEVDALGETLSTLNFAERVSSVELGAARANKESTEVKGLREEVAHLKEELAGKNKENEMLRNMIASFRVYGAGPNALSSHVTPQPKSTKITEAKGRKSLPSLKKSNSYTEDKLSTDSDSSSTWRGSSNSFNNNNYNALNDQELGPGLAALEKQPSDLSSDNSRHTIPKMVMNKPREKLERSSDPRVSKISRNHDMLPSQKFANGPKQTVVPSRRQVTPSLAMGVKASATNGKSWK</sequence>
<dbReference type="Pfam" id="PF00225">
    <property type="entry name" value="Kinesin"/>
    <property type="match status" value="1"/>
</dbReference>
<dbReference type="EMBL" id="JAMFTS010000001">
    <property type="protein sequence ID" value="KAJ4820812.1"/>
    <property type="molecule type" value="Genomic_DNA"/>
</dbReference>
<evidence type="ECO:0000256" key="7">
    <source>
        <dbReference type="PROSITE-ProRule" id="PRU00283"/>
    </source>
</evidence>
<dbReference type="InterPro" id="IPR036872">
    <property type="entry name" value="CH_dom_sf"/>
</dbReference>
<feature type="compositionally biased region" description="Basic and acidic residues" evidence="9">
    <location>
        <begin position="764"/>
        <end position="785"/>
    </location>
</feature>
<feature type="region of interest" description="Disordered" evidence="9">
    <location>
        <begin position="666"/>
        <end position="826"/>
    </location>
</feature>
<keyword evidence="4 7" id="KW-0067">ATP-binding</keyword>
<dbReference type="PROSITE" id="PS50067">
    <property type="entry name" value="KINESIN_MOTOR_2"/>
    <property type="match status" value="1"/>
</dbReference>
<dbReference type="GO" id="GO:0005524">
    <property type="term" value="F:ATP binding"/>
    <property type="evidence" value="ECO:0007669"/>
    <property type="project" value="UniProtKB-UniRule"/>
</dbReference>
<dbReference type="InterPro" id="IPR001752">
    <property type="entry name" value="Kinesin_motor_dom"/>
</dbReference>
<keyword evidence="3 7" id="KW-0547">Nucleotide-binding</keyword>
<dbReference type="SUPFAM" id="SSF52540">
    <property type="entry name" value="P-loop containing nucleoside triphosphate hydrolases"/>
    <property type="match status" value="1"/>
</dbReference>
<dbReference type="PANTHER" id="PTHR47972">
    <property type="entry name" value="KINESIN-LIKE PROTEIN KLP-3"/>
    <property type="match status" value="1"/>
</dbReference>
<dbReference type="SMART" id="SM00033">
    <property type="entry name" value="CH"/>
    <property type="match status" value="1"/>
</dbReference>
<accession>A0AAV8HX59</accession>
<dbReference type="GO" id="GO:0007018">
    <property type="term" value="P:microtubule-based movement"/>
    <property type="evidence" value="ECO:0007669"/>
    <property type="project" value="InterPro"/>
</dbReference>
<evidence type="ECO:0000256" key="2">
    <source>
        <dbReference type="ARBA" id="ARBA00022701"/>
    </source>
</evidence>
<evidence type="ECO:0000313" key="12">
    <source>
        <dbReference type="EMBL" id="KAJ4820812.1"/>
    </source>
</evidence>
<dbReference type="GO" id="GO:0016887">
    <property type="term" value="F:ATP hydrolysis activity"/>
    <property type="evidence" value="ECO:0007669"/>
    <property type="project" value="UniProtKB-ARBA"/>
</dbReference>